<dbReference type="InterPro" id="IPR013320">
    <property type="entry name" value="ConA-like_dom_sf"/>
</dbReference>
<proteinExistence type="inferred from homology"/>
<dbReference type="Gene3D" id="2.60.120.560">
    <property type="entry name" value="Exo-inulinase, domain 1"/>
    <property type="match status" value="1"/>
</dbReference>
<comment type="similarity">
    <text evidence="1 4">Belongs to the glycosyl hydrolase 32 family.</text>
</comment>
<name>A0A0F0LH92_9MICO</name>
<dbReference type="PATRIC" id="fig|582680.6.peg.2351"/>
<dbReference type="GO" id="GO:0005737">
    <property type="term" value="C:cytoplasm"/>
    <property type="evidence" value="ECO:0007669"/>
    <property type="project" value="TreeGrafter"/>
</dbReference>
<dbReference type="Proteomes" id="UP000033740">
    <property type="component" value="Unassembled WGS sequence"/>
</dbReference>
<evidence type="ECO:0000256" key="2">
    <source>
        <dbReference type="ARBA" id="ARBA00022801"/>
    </source>
</evidence>
<keyword evidence="3 4" id="KW-0326">Glycosidase</keyword>
<feature type="domain" description="Glycosyl hydrolase family 32 C-terminal" evidence="6">
    <location>
        <begin position="363"/>
        <end position="452"/>
    </location>
</feature>
<keyword evidence="2 4" id="KW-0378">Hydrolase</keyword>
<dbReference type="AlphaFoldDB" id="A0A0F0LH92"/>
<evidence type="ECO:0000256" key="3">
    <source>
        <dbReference type="ARBA" id="ARBA00023295"/>
    </source>
</evidence>
<protein>
    <submittedName>
        <fullName evidence="7">Levanase</fullName>
        <ecNumber evidence="7">3.2.1.80</ecNumber>
    </submittedName>
</protein>
<dbReference type="InterPro" id="IPR013148">
    <property type="entry name" value="Glyco_hydro_32_N"/>
</dbReference>
<dbReference type="GO" id="GO:0051669">
    <property type="term" value="F:fructan beta-fructosidase activity"/>
    <property type="evidence" value="ECO:0007669"/>
    <property type="project" value="UniProtKB-EC"/>
</dbReference>
<dbReference type="PROSITE" id="PS00609">
    <property type="entry name" value="GLYCOSYL_HYDROL_F32"/>
    <property type="match status" value="1"/>
</dbReference>
<dbReference type="PANTHER" id="PTHR42800:SF1">
    <property type="entry name" value="EXOINULINASE INUD (AFU_ORTHOLOGUE AFUA_5G00480)"/>
    <property type="match status" value="1"/>
</dbReference>
<evidence type="ECO:0000313" key="7">
    <source>
        <dbReference type="EMBL" id="KJL32508.1"/>
    </source>
</evidence>
<dbReference type="SUPFAM" id="SSF75005">
    <property type="entry name" value="Arabinanase/levansucrase/invertase"/>
    <property type="match status" value="1"/>
</dbReference>
<accession>A0A0F0LH92</accession>
<dbReference type="SUPFAM" id="SSF49899">
    <property type="entry name" value="Concanavalin A-like lectins/glucanases"/>
    <property type="match status" value="1"/>
</dbReference>
<evidence type="ECO:0000256" key="1">
    <source>
        <dbReference type="ARBA" id="ARBA00009902"/>
    </source>
</evidence>
<evidence type="ECO:0000259" key="6">
    <source>
        <dbReference type="Pfam" id="PF08244"/>
    </source>
</evidence>
<dbReference type="PANTHER" id="PTHR42800">
    <property type="entry name" value="EXOINULINASE INUD (AFU_ORTHOLOGUE AFUA_5G00480)"/>
    <property type="match status" value="1"/>
</dbReference>
<dbReference type="EC" id="3.2.1.80" evidence="7"/>
<dbReference type="SMART" id="SM00640">
    <property type="entry name" value="Glyco_32"/>
    <property type="match status" value="1"/>
</dbReference>
<dbReference type="Gene3D" id="2.115.10.20">
    <property type="entry name" value="Glycosyl hydrolase domain, family 43"/>
    <property type="match status" value="1"/>
</dbReference>
<keyword evidence="8" id="KW-1185">Reference proteome</keyword>
<dbReference type="GO" id="GO:0005987">
    <property type="term" value="P:sucrose catabolic process"/>
    <property type="evidence" value="ECO:0007669"/>
    <property type="project" value="TreeGrafter"/>
</dbReference>
<dbReference type="InterPro" id="IPR013189">
    <property type="entry name" value="Glyco_hydro_32_C"/>
</dbReference>
<organism evidence="7 8">
    <name type="scientific">Microbacterium azadirachtae</name>
    <dbReference type="NCBI Taxonomy" id="582680"/>
    <lineage>
        <taxon>Bacteria</taxon>
        <taxon>Bacillati</taxon>
        <taxon>Actinomycetota</taxon>
        <taxon>Actinomycetes</taxon>
        <taxon>Micrococcales</taxon>
        <taxon>Microbacteriaceae</taxon>
        <taxon>Microbacterium</taxon>
    </lineage>
</organism>
<dbReference type="STRING" id="582680.RS86_02285"/>
<dbReference type="InterPro" id="IPR023296">
    <property type="entry name" value="Glyco_hydro_beta-prop_sf"/>
</dbReference>
<dbReference type="CDD" id="cd18622">
    <property type="entry name" value="GH32_Inu-like"/>
    <property type="match status" value="1"/>
</dbReference>
<dbReference type="EMBL" id="JYIX01000036">
    <property type="protein sequence ID" value="KJL32508.1"/>
    <property type="molecule type" value="Genomic_DNA"/>
</dbReference>
<dbReference type="GO" id="GO:0004575">
    <property type="term" value="F:sucrose alpha-glucosidase activity"/>
    <property type="evidence" value="ECO:0007669"/>
    <property type="project" value="TreeGrafter"/>
</dbReference>
<dbReference type="Pfam" id="PF00251">
    <property type="entry name" value="Glyco_hydro_32N"/>
    <property type="match status" value="1"/>
</dbReference>
<reference evidence="7 8" key="1">
    <citation type="submission" date="2015-02" db="EMBL/GenBank/DDBJ databases">
        <title>Draft genome sequences of ten Microbacterium spp. with emphasis on heavy metal contaminated environments.</title>
        <authorList>
            <person name="Corretto E."/>
        </authorList>
    </citation>
    <scope>NUCLEOTIDE SEQUENCE [LARGE SCALE GENOMIC DNA]</scope>
    <source>
        <strain evidence="7 8">ARN176</strain>
    </source>
</reference>
<gene>
    <name evidence="7" type="primary">sacC</name>
    <name evidence="7" type="ORF">RS86_02285</name>
</gene>
<feature type="domain" description="Glycosyl hydrolase family 32 N-terminal" evidence="5">
    <location>
        <begin position="2"/>
        <end position="323"/>
    </location>
</feature>
<dbReference type="InterPro" id="IPR001362">
    <property type="entry name" value="Glyco_hydro_32"/>
</dbReference>
<comment type="caution">
    <text evidence="7">The sequence shown here is derived from an EMBL/GenBank/DDBJ whole genome shotgun (WGS) entry which is preliminary data.</text>
</comment>
<evidence type="ECO:0000313" key="8">
    <source>
        <dbReference type="Proteomes" id="UP000033740"/>
    </source>
</evidence>
<evidence type="ECO:0000259" key="5">
    <source>
        <dbReference type="Pfam" id="PF00251"/>
    </source>
</evidence>
<sequence>MHFRPARNWMNDPNGLVFHDGRYRLYFQYNPEGATHGFMSWGHASSTDLVRWEEHPVAIRYTEEHEIFSGSVVLDEPDTSGLGAPEKSPLVAVFTLADQVGRHQAQGIASSLDGGLTWRLYDGNPVLDRGSADFRDPKVFRYSGPAGAYWVMVAVEAVERRVLLYRSDDLKTWTYLSDYGPRGATGGVWECPDLFPLAVDGDPSEVRWVLLISLNPGGIAGGSGTQYVIGSFDGVRFTPDEPMPPAVPLEACDWVDHGRDCYAGVTFSGLPDDERILIAWMSNWDYAGRLPVDAETPQRGAMTLARRLTLVRTEGRVRLRQEPIGPQTTTIAELADVRAGAPSTLIEELSERCRIELSVRLDGADGFALDLGGAAILDYSADSGSLRLDRRPAAGAMPDGFGSIEEVRLGARERVELVIWLDRDSIEVFASGGTCTITDLLPERDGAGASIAGRGGSVLIERFVVGAVSATEVKGRTA</sequence>
<dbReference type="Pfam" id="PF08244">
    <property type="entry name" value="Glyco_hydro_32C"/>
    <property type="match status" value="1"/>
</dbReference>
<dbReference type="InterPro" id="IPR018053">
    <property type="entry name" value="Glyco_hydro_32_AS"/>
</dbReference>
<evidence type="ECO:0000256" key="4">
    <source>
        <dbReference type="RuleBase" id="RU362110"/>
    </source>
</evidence>